<gene>
    <name evidence="3" type="ORF">GCK32_017669</name>
</gene>
<evidence type="ECO:0000259" key="2">
    <source>
        <dbReference type="Pfam" id="PF13843"/>
    </source>
</evidence>
<dbReference type="InterPro" id="IPR029526">
    <property type="entry name" value="PGBD"/>
</dbReference>
<comment type="caution">
    <text evidence="3">The sequence shown here is derived from an EMBL/GenBank/DDBJ whole genome shotgun (WGS) entry which is preliminary data.</text>
</comment>
<feature type="compositionally biased region" description="Acidic residues" evidence="1">
    <location>
        <begin position="33"/>
        <end position="50"/>
    </location>
</feature>
<dbReference type="Proteomes" id="UP001331761">
    <property type="component" value="Unassembled WGS sequence"/>
</dbReference>
<name>A0AAN8IEP6_TRICO</name>
<dbReference type="AlphaFoldDB" id="A0AAN8IEP6"/>
<sequence>MDAFDDESGVNQNFDSLLLESDDDFDQTVQNEPDGEEDVLVIPVDEEEGDSETKEDTEGEDEDEDSWDSEVQAHDRWVFGENCSCHDDVFVCVDPIDFYRLFFNDQVMDIVVTETNGYGKKKKENWMDTNANEIKKFIDLCIQWDSFACPS</sequence>
<keyword evidence="4" id="KW-1185">Reference proteome</keyword>
<evidence type="ECO:0000313" key="4">
    <source>
        <dbReference type="Proteomes" id="UP001331761"/>
    </source>
</evidence>
<protein>
    <recommendedName>
        <fullName evidence="2">PiggyBac transposable element-derived protein domain-containing protein</fullName>
    </recommendedName>
</protein>
<feature type="region of interest" description="Disordered" evidence="1">
    <location>
        <begin position="1"/>
        <end position="69"/>
    </location>
</feature>
<reference evidence="3 4" key="1">
    <citation type="submission" date="2019-10" db="EMBL/GenBank/DDBJ databases">
        <title>Assembly and Annotation for the nematode Trichostrongylus colubriformis.</title>
        <authorList>
            <person name="Martin J."/>
        </authorList>
    </citation>
    <scope>NUCLEOTIDE SEQUENCE [LARGE SCALE GENOMIC DNA]</scope>
    <source>
        <strain evidence="3">G859</strain>
        <tissue evidence="3">Whole worm</tissue>
    </source>
</reference>
<accession>A0AAN8IEP6</accession>
<feature type="domain" description="PiggyBac transposable element-derived protein" evidence="2">
    <location>
        <begin position="94"/>
        <end position="150"/>
    </location>
</feature>
<proteinExistence type="predicted"/>
<evidence type="ECO:0000313" key="3">
    <source>
        <dbReference type="EMBL" id="KAK5966407.1"/>
    </source>
</evidence>
<organism evidence="3 4">
    <name type="scientific">Trichostrongylus colubriformis</name>
    <name type="common">Black scour worm</name>
    <dbReference type="NCBI Taxonomy" id="6319"/>
    <lineage>
        <taxon>Eukaryota</taxon>
        <taxon>Metazoa</taxon>
        <taxon>Ecdysozoa</taxon>
        <taxon>Nematoda</taxon>
        <taxon>Chromadorea</taxon>
        <taxon>Rhabditida</taxon>
        <taxon>Rhabditina</taxon>
        <taxon>Rhabditomorpha</taxon>
        <taxon>Strongyloidea</taxon>
        <taxon>Trichostrongylidae</taxon>
        <taxon>Trichostrongylus</taxon>
    </lineage>
</organism>
<dbReference type="EMBL" id="WIXE01023515">
    <property type="protein sequence ID" value="KAK5966407.1"/>
    <property type="molecule type" value="Genomic_DNA"/>
</dbReference>
<dbReference type="Pfam" id="PF13843">
    <property type="entry name" value="DDE_Tnp_1_7"/>
    <property type="match status" value="1"/>
</dbReference>
<evidence type="ECO:0000256" key="1">
    <source>
        <dbReference type="SAM" id="MobiDB-lite"/>
    </source>
</evidence>
<feature type="compositionally biased region" description="Acidic residues" evidence="1">
    <location>
        <begin position="57"/>
        <end position="68"/>
    </location>
</feature>